<dbReference type="PANTHER" id="PTHR45339:SF6">
    <property type="entry name" value="SENSORY HISTIDINE PROTEIN KINASE"/>
    <property type="match status" value="1"/>
</dbReference>
<keyword evidence="8" id="KW-0418">Kinase</keyword>
<dbReference type="EC" id="2.7.13.3" evidence="2"/>
<dbReference type="InterPro" id="IPR005467">
    <property type="entry name" value="His_kinase_dom"/>
</dbReference>
<dbReference type="PROSITE" id="PS50109">
    <property type="entry name" value="HIS_KIN"/>
    <property type="match status" value="1"/>
</dbReference>
<dbReference type="CDD" id="cd17546">
    <property type="entry name" value="REC_hyHK_CKI1_RcsC-like"/>
    <property type="match status" value="1"/>
</dbReference>
<evidence type="ECO:0000256" key="4">
    <source>
        <dbReference type="PROSITE-ProRule" id="PRU00169"/>
    </source>
</evidence>
<dbReference type="SMART" id="SM00388">
    <property type="entry name" value="HisKA"/>
    <property type="match status" value="1"/>
</dbReference>
<dbReference type="SUPFAM" id="SSF47384">
    <property type="entry name" value="Homodimeric domain of signal transducing histidine kinase"/>
    <property type="match status" value="1"/>
</dbReference>
<dbReference type="Pfam" id="PF02518">
    <property type="entry name" value="HATPase_c"/>
    <property type="match status" value="1"/>
</dbReference>
<keyword evidence="5" id="KW-0472">Membrane</keyword>
<dbReference type="CDD" id="cd00082">
    <property type="entry name" value="HisKA"/>
    <property type="match status" value="1"/>
</dbReference>
<dbReference type="CDD" id="cd16922">
    <property type="entry name" value="HATPase_EvgS-ArcB-TorS-like"/>
    <property type="match status" value="1"/>
</dbReference>
<dbReference type="GO" id="GO:0016301">
    <property type="term" value="F:kinase activity"/>
    <property type="evidence" value="ECO:0007669"/>
    <property type="project" value="UniProtKB-KW"/>
</dbReference>
<dbReference type="InterPro" id="IPR036890">
    <property type="entry name" value="HATPase_C_sf"/>
</dbReference>
<keyword evidence="5" id="KW-1133">Transmembrane helix</keyword>
<reference evidence="8 9" key="1">
    <citation type="submission" date="2023-07" db="EMBL/GenBank/DDBJ databases">
        <title>Genomic Encyclopedia of Type Strains, Phase IV (KMG-IV): sequencing the most valuable type-strain genomes for metagenomic binning, comparative biology and taxonomic classification.</title>
        <authorList>
            <person name="Goeker M."/>
        </authorList>
    </citation>
    <scope>NUCLEOTIDE SEQUENCE [LARGE SCALE GENOMIC DNA]</scope>
    <source>
        <strain evidence="8 9">DSM 18695</strain>
    </source>
</reference>
<dbReference type="InterPro" id="IPR003661">
    <property type="entry name" value="HisK_dim/P_dom"/>
</dbReference>
<dbReference type="InterPro" id="IPR036097">
    <property type="entry name" value="HisK_dim/P_sf"/>
</dbReference>
<dbReference type="RefSeq" id="WP_307348566.1">
    <property type="nucleotide sequence ID" value="NZ_JAUSVS010000002.1"/>
</dbReference>
<dbReference type="SUPFAM" id="SSF52172">
    <property type="entry name" value="CheY-like"/>
    <property type="match status" value="1"/>
</dbReference>
<dbReference type="Gene3D" id="3.30.565.10">
    <property type="entry name" value="Histidine kinase-like ATPase, C-terminal domain"/>
    <property type="match status" value="1"/>
</dbReference>
<evidence type="ECO:0000256" key="2">
    <source>
        <dbReference type="ARBA" id="ARBA00012438"/>
    </source>
</evidence>
<proteinExistence type="predicted"/>
<evidence type="ECO:0000313" key="8">
    <source>
        <dbReference type="EMBL" id="MDQ0464139.1"/>
    </source>
</evidence>
<dbReference type="Proteomes" id="UP001228905">
    <property type="component" value="Unassembled WGS sequence"/>
</dbReference>
<evidence type="ECO:0000256" key="3">
    <source>
        <dbReference type="ARBA" id="ARBA00022553"/>
    </source>
</evidence>
<dbReference type="InterPro" id="IPR001789">
    <property type="entry name" value="Sig_transdc_resp-reg_receiver"/>
</dbReference>
<dbReference type="PROSITE" id="PS50110">
    <property type="entry name" value="RESPONSE_REGULATORY"/>
    <property type="match status" value="1"/>
</dbReference>
<dbReference type="PANTHER" id="PTHR45339">
    <property type="entry name" value="HYBRID SIGNAL TRANSDUCTION HISTIDINE KINASE J"/>
    <property type="match status" value="1"/>
</dbReference>
<sequence>MPWGLGFDDGFDAVACETRRLAPARAGAAVVVAFLAAINMGLMVGLVWGGFALACELWTWIAATPQAQGRATNAHRWHFLVTGLAFGALWVSLASLYWTGFKPGFQFDALLVWAGVLLNGISFAFRSRLGLALFAAPMALAMVIEPLLVPRYHGIQQLTVVVGALTLVAYGFICANQNLQAARALAETQALLKEQKQAAETASQAKSAFLAMMSHELRTPMNGVLGMAHALQTTPLDARQQDYVRTVIRSGDVLMAILNDILDLSKIEAGRLELEAAPFDLRDLAARVCDLWTPSTADKGLTLELKVDPAAAHWVVGDAMRVRQILLNLVSNAVKFTDQGAITLAIEADPDGRVALSVRDTGIGIPRDVQKRLFQSFTQADVSTSRIHGGTGLGLSICRRLAELMGGDIALTSTLGRGSTFRVTLPLALAPVPGAAEAQAGPAAEPARAIKVLVVDDHPTNRAVAAALLGAVGADVASAADGLEALDLLMGERFDLILMDIHMPRLDGVETLRRIRAGEGLAADAVVVALTADAMTGERERLLGLGFDDYLSKPIQPAALLDVVARLSEATQGEDGARLSA</sequence>
<feature type="domain" description="Response regulatory" evidence="7">
    <location>
        <begin position="451"/>
        <end position="568"/>
    </location>
</feature>
<keyword evidence="9" id="KW-1185">Reference proteome</keyword>
<keyword evidence="5" id="KW-0812">Transmembrane</keyword>
<dbReference type="Pfam" id="PF00512">
    <property type="entry name" value="HisKA"/>
    <property type="match status" value="1"/>
</dbReference>
<dbReference type="Pfam" id="PF00072">
    <property type="entry name" value="Response_reg"/>
    <property type="match status" value="1"/>
</dbReference>
<keyword evidence="8" id="KW-0808">Transferase</keyword>
<dbReference type="PRINTS" id="PR00344">
    <property type="entry name" value="BCTRLSENSOR"/>
</dbReference>
<dbReference type="SMART" id="SM00387">
    <property type="entry name" value="HATPase_c"/>
    <property type="match status" value="1"/>
</dbReference>
<accession>A0ABU0IQ48</accession>
<dbReference type="InterPro" id="IPR004358">
    <property type="entry name" value="Sig_transdc_His_kin-like_C"/>
</dbReference>
<dbReference type="Gene3D" id="3.40.50.2300">
    <property type="match status" value="1"/>
</dbReference>
<comment type="caution">
    <text evidence="8">The sequence shown here is derived from an EMBL/GenBank/DDBJ whole genome shotgun (WGS) entry which is preliminary data.</text>
</comment>
<protein>
    <recommendedName>
        <fullName evidence="2">histidine kinase</fullName>
        <ecNumber evidence="2">2.7.13.3</ecNumber>
    </recommendedName>
</protein>
<evidence type="ECO:0000256" key="5">
    <source>
        <dbReference type="SAM" id="Phobius"/>
    </source>
</evidence>
<dbReference type="EMBL" id="JAUSVS010000002">
    <property type="protein sequence ID" value="MDQ0464139.1"/>
    <property type="molecule type" value="Genomic_DNA"/>
</dbReference>
<organism evidence="8 9">
    <name type="scientific">Caulobacter ginsengisoli</name>
    <dbReference type="NCBI Taxonomy" id="400775"/>
    <lineage>
        <taxon>Bacteria</taxon>
        <taxon>Pseudomonadati</taxon>
        <taxon>Pseudomonadota</taxon>
        <taxon>Alphaproteobacteria</taxon>
        <taxon>Caulobacterales</taxon>
        <taxon>Caulobacteraceae</taxon>
        <taxon>Caulobacter</taxon>
    </lineage>
</organism>
<feature type="transmembrane region" description="Helical" evidence="5">
    <location>
        <begin position="155"/>
        <end position="173"/>
    </location>
</feature>
<feature type="transmembrane region" description="Helical" evidence="5">
    <location>
        <begin position="131"/>
        <end position="149"/>
    </location>
</feature>
<feature type="modified residue" description="4-aspartylphosphate" evidence="4">
    <location>
        <position position="500"/>
    </location>
</feature>
<dbReference type="InterPro" id="IPR003594">
    <property type="entry name" value="HATPase_dom"/>
</dbReference>
<feature type="transmembrane region" description="Helical" evidence="5">
    <location>
        <begin position="104"/>
        <end position="124"/>
    </location>
</feature>
<dbReference type="Gene3D" id="1.10.287.130">
    <property type="match status" value="1"/>
</dbReference>
<comment type="catalytic activity">
    <reaction evidence="1">
        <text>ATP + protein L-histidine = ADP + protein N-phospho-L-histidine.</text>
        <dbReference type="EC" id="2.7.13.3"/>
    </reaction>
</comment>
<name>A0ABU0IQ48_9CAUL</name>
<keyword evidence="3 4" id="KW-0597">Phosphoprotein</keyword>
<feature type="transmembrane region" description="Helical" evidence="5">
    <location>
        <begin position="79"/>
        <end position="98"/>
    </location>
</feature>
<dbReference type="SMART" id="SM00448">
    <property type="entry name" value="REC"/>
    <property type="match status" value="1"/>
</dbReference>
<evidence type="ECO:0000259" key="6">
    <source>
        <dbReference type="PROSITE" id="PS50109"/>
    </source>
</evidence>
<dbReference type="SUPFAM" id="SSF55874">
    <property type="entry name" value="ATPase domain of HSP90 chaperone/DNA topoisomerase II/histidine kinase"/>
    <property type="match status" value="1"/>
</dbReference>
<feature type="transmembrane region" description="Helical" evidence="5">
    <location>
        <begin position="28"/>
        <end position="58"/>
    </location>
</feature>
<dbReference type="InterPro" id="IPR011006">
    <property type="entry name" value="CheY-like_superfamily"/>
</dbReference>
<evidence type="ECO:0000256" key="1">
    <source>
        <dbReference type="ARBA" id="ARBA00000085"/>
    </source>
</evidence>
<evidence type="ECO:0000313" key="9">
    <source>
        <dbReference type="Proteomes" id="UP001228905"/>
    </source>
</evidence>
<evidence type="ECO:0000259" key="7">
    <source>
        <dbReference type="PROSITE" id="PS50110"/>
    </source>
</evidence>
<feature type="domain" description="Histidine kinase" evidence="6">
    <location>
        <begin position="212"/>
        <end position="429"/>
    </location>
</feature>
<gene>
    <name evidence="8" type="ORF">QO010_001910</name>
</gene>